<dbReference type="AlphaFoldDB" id="A0A5C8IDZ8"/>
<organism evidence="1 2">
    <name type="scientific">Pontibacter qinzhouensis</name>
    <dbReference type="NCBI Taxonomy" id="2603253"/>
    <lineage>
        <taxon>Bacteria</taxon>
        <taxon>Pseudomonadati</taxon>
        <taxon>Bacteroidota</taxon>
        <taxon>Cytophagia</taxon>
        <taxon>Cytophagales</taxon>
        <taxon>Hymenobacteraceae</taxon>
        <taxon>Pontibacter</taxon>
    </lineage>
</organism>
<dbReference type="RefSeq" id="WP_147924313.1">
    <property type="nucleotide sequence ID" value="NZ_VRTY01000204.1"/>
</dbReference>
<keyword evidence="2" id="KW-1185">Reference proteome</keyword>
<accession>A0A5C8IDZ8</accession>
<comment type="caution">
    <text evidence="1">The sequence shown here is derived from an EMBL/GenBank/DDBJ whole genome shotgun (WGS) entry which is preliminary data.</text>
</comment>
<dbReference type="OrthoDB" id="894196at2"/>
<gene>
    <name evidence="1" type="ORF">FVR03_24045</name>
</gene>
<dbReference type="EMBL" id="VRTY01000204">
    <property type="protein sequence ID" value="TXK18381.1"/>
    <property type="molecule type" value="Genomic_DNA"/>
</dbReference>
<reference evidence="1 2" key="1">
    <citation type="submission" date="2019-08" db="EMBL/GenBank/DDBJ databases">
        <authorList>
            <person name="Shi S."/>
        </authorList>
    </citation>
    <scope>NUCLEOTIDE SEQUENCE [LARGE SCALE GENOMIC DNA]</scope>
    <source>
        <strain evidence="1 2">GY10130</strain>
    </source>
</reference>
<protein>
    <submittedName>
        <fullName evidence="1">Uncharacterized protein</fullName>
    </submittedName>
</protein>
<dbReference type="Proteomes" id="UP000321926">
    <property type="component" value="Unassembled WGS sequence"/>
</dbReference>
<sequence length="171" mass="18118">MAYLNSAYGSISSEFNAPGISRVALIEKAKVASAVGGLDITALTLETGALFQEIYFMDDSATYTQELVSSTGAKYVNQTLNFRVESDELSKAHEVILGRHYVALIRKNNGKWTLLGQTNGLKTTAATANTTGDDDANLSFTLSGKNLGFGANVLLSDSDVEALINTVSTPA</sequence>
<proteinExistence type="predicted"/>
<name>A0A5C8IDZ8_9BACT</name>
<evidence type="ECO:0000313" key="2">
    <source>
        <dbReference type="Proteomes" id="UP000321926"/>
    </source>
</evidence>
<evidence type="ECO:0000313" key="1">
    <source>
        <dbReference type="EMBL" id="TXK18381.1"/>
    </source>
</evidence>